<evidence type="ECO:0000256" key="10">
    <source>
        <dbReference type="RuleBase" id="RU362115"/>
    </source>
</evidence>
<dbReference type="EC" id="3.4.21.105" evidence="10"/>
<dbReference type="InterPro" id="IPR035952">
    <property type="entry name" value="Rhomboid-like_sf"/>
</dbReference>
<evidence type="ECO:0000256" key="5">
    <source>
        <dbReference type="ARBA" id="ARBA00022692"/>
    </source>
</evidence>
<evidence type="ECO:0000313" key="14">
    <source>
        <dbReference type="Proteomes" id="UP000601435"/>
    </source>
</evidence>
<evidence type="ECO:0000256" key="6">
    <source>
        <dbReference type="ARBA" id="ARBA00022801"/>
    </source>
</evidence>
<dbReference type="Proteomes" id="UP000601435">
    <property type="component" value="Unassembled WGS sequence"/>
</dbReference>
<feature type="transmembrane region" description="Helical" evidence="10">
    <location>
        <begin position="219"/>
        <end position="238"/>
    </location>
</feature>
<sequence>MTFAERHTAMVPWGSLVLASGTVCAHTLEQCLRCRKQCSELFDFSGDALLHGKFWVLISCSFFHGTHSHLLREVFLLLLVGVPAEEELGTLVFVAAYLLSGAFGAVFSWLTLRRTLRNSPDYAAMPRHHVDAVADLSNSRGASSCVYGAAVLAILVAGDRGLEDCFGASSAVTNSLLLAARVLPEVFSPRSSRIREYPFAAAFLVALLVSAAYRSPVSISVAQAVSFWLAVHCLLRLFPAIISLHPEREYAAVDYAGHVYGALYAGLCGACHLLLNRRACPSAQAWVALVVLTLSTLPREALLYRSD</sequence>
<feature type="transmembrane region" description="Helical" evidence="10">
    <location>
        <begin position="91"/>
        <end position="112"/>
    </location>
</feature>
<evidence type="ECO:0000256" key="3">
    <source>
        <dbReference type="ARBA" id="ARBA00009045"/>
    </source>
</evidence>
<evidence type="ECO:0000313" key="13">
    <source>
        <dbReference type="EMBL" id="CAE7265525.1"/>
    </source>
</evidence>
<dbReference type="Gene3D" id="1.20.1540.10">
    <property type="entry name" value="Rhomboid-like"/>
    <property type="match status" value="1"/>
</dbReference>
<evidence type="ECO:0000256" key="8">
    <source>
        <dbReference type="ARBA" id="ARBA00022989"/>
    </source>
</evidence>
<evidence type="ECO:0000259" key="12">
    <source>
        <dbReference type="Pfam" id="PF01694"/>
    </source>
</evidence>
<dbReference type="PANTHER" id="PTHR22936:SF69">
    <property type="entry name" value="RHOMBOID-LIKE PROTEIN"/>
    <property type="match status" value="1"/>
</dbReference>
<organism evidence="13 14">
    <name type="scientific">Symbiodinium necroappetens</name>
    <dbReference type="NCBI Taxonomy" id="1628268"/>
    <lineage>
        <taxon>Eukaryota</taxon>
        <taxon>Sar</taxon>
        <taxon>Alveolata</taxon>
        <taxon>Dinophyceae</taxon>
        <taxon>Suessiales</taxon>
        <taxon>Symbiodiniaceae</taxon>
        <taxon>Symbiodinium</taxon>
    </lineage>
</organism>
<evidence type="ECO:0000256" key="9">
    <source>
        <dbReference type="ARBA" id="ARBA00023136"/>
    </source>
</evidence>
<feature type="chain" id="PRO_5032757848" description="Rhomboid-like protease" evidence="11">
    <location>
        <begin position="26"/>
        <end position="307"/>
    </location>
</feature>
<name>A0A812MRY1_9DINO</name>
<keyword evidence="4 10" id="KW-0645">Protease</keyword>
<comment type="function">
    <text evidence="10">Serine protease involved in intramembrane proteolysis.</text>
</comment>
<keyword evidence="9 10" id="KW-0472">Membrane</keyword>
<evidence type="ECO:0000256" key="1">
    <source>
        <dbReference type="ARBA" id="ARBA00000156"/>
    </source>
</evidence>
<reference evidence="13" key="1">
    <citation type="submission" date="2021-02" db="EMBL/GenBank/DDBJ databases">
        <authorList>
            <person name="Dougan E. K."/>
            <person name="Rhodes N."/>
            <person name="Thang M."/>
            <person name="Chan C."/>
        </authorList>
    </citation>
    <scope>NUCLEOTIDE SEQUENCE</scope>
</reference>
<comment type="caution">
    <text evidence="10">Lacks conserved residue(s) required for the propagation of feature annotation.</text>
</comment>
<dbReference type="InterPro" id="IPR002610">
    <property type="entry name" value="Peptidase_S54_rhomboid-like"/>
</dbReference>
<dbReference type="GO" id="GO:0016020">
    <property type="term" value="C:membrane"/>
    <property type="evidence" value="ECO:0007669"/>
    <property type="project" value="UniProtKB-SubCell"/>
</dbReference>
<accession>A0A812MRY1</accession>
<evidence type="ECO:0000256" key="4">
    <source>
        <dbReference type="ARBA" id="ARBA00022670"/>
    </source>
</evidence>
<dbReference type="AlphaFoldDB" id="A0A812MRY1"/>
<keyword evidence="14" id="KW-1185">Reference proteome</keyword>
<keyword evidence="6 10" id="KW-0378">Hydrolase</keyword>
<evidence type="ECO:0000256" key="11">
    <source>
        <dbReference type="SAM" id="SignalP"/>
    </source>
</evidence>
<feature type="domain" description="Peptidase S54 rhomboid" evidence="12">
    <location>
        <begin position="52"/>
        <end position="160"/>
    </location>
</feature>
<gene>
    <name evidence="13" type="ORF">SNEC2469_LOCUS6217</name>
</gene>
<comment type="subcellular location">
    <subcellularLocation>
        <location evidence="2 10">Membrane</location>
        <topology evidence="2 10">Multi-pass membrane protein</topology>
    </subcellularLocation>
</comment>
<comment type="caution">
    <text evidence="13">The sequence shown here is derived from an EMBL/GenBank/DDBJ whole genome shotgun (WGS) entry which is preliminary data.</text>
</comment>
<proteinExistence type="inferred from homology"/>
<keyword evidence="7 10" id="KW-0720">Serine protease</keyword>
<evidence type="ECO:0000256" key="2">
    <source>
        <dbReference type="ARBA" id="ARBA00004141"/>
    </source>
</evidence>
<dbReference type="GO" id="GO:0006508">
    <property type="term" value="P:proteolysis"/>
    <property type="evidence" value="ECO:0007669"/>
    <property type="project" value="UniProtKB-KW"/>
</dbReference>
<dbReference type="EMBL" id="CAJNJA010011020">
    <property type="protein sequence ID" value="CAE7265525.1"/>
    <property type="molecule type" value="Genomic_DNA"/>
</dbReference>
<protein>
    <recommendedName>
        <fullName evidence="10">Rhomboid-like protease</fullName>
        <ecNumber evidence="10">3.4.21.105</ecNumber>
    </recommendedName>
</protein>
<dbReference type="PANTHER" id="PTHR22936">
    <property type="entry name" value="RHOMBOID-RELATED"/>
    <property type="match status" value="1"/>
</dbReference>
<dbReference type="Pfam" id="PF01694">
    <property type="entry name" value="Rhomboid"/>
    <property type="match status" value="1"/>
</dbReference>
<feature type="signal peptide" evidence="11">
    <location>
        <begin position="1"/>
        <end position="25"/>
    </location>
</feature>
<dbReference type="OrthoDB" id="419936at2759"/>
<keyword evidence="5 10" id="KW-0812">Transmembrane</keyword>
<keyword evidence="8 10" id="KW-1133">Transmembrane helix</keyword>
<dbReference type="InterPro" id="IPR022764">
    <property type="entry name" value="Peptidase_S54_rhomboid_dom"/>
</dbReference>
<dbReference type="SUPFAM" id="SSF144091">
    <property type="entry name" value="Rhomboid-like"/>
    <property type="match status" value="1"/>
</dbReference>
<comment type="catalytic activity">
    <reaction evidence="1 10">
        <text>Cleaves type-1 transmembrane domains using a catalytic dyad composed of serine and histidine that are contributed by different transmembrane domains.</text>
        <dbReference type="EC" id="3.4.21.105"/>
    </reaction>
</comment>
<keyword evidence="11" id="KW-0732">Signal</keyword>
<evidence type="ECO:0000256" key="7">
    <source>
        <dbReference type="ARBA" id="ARBA00022825"/>
    </source>
</evidence>
<comment type="similarity">
    <text evidence="3 10">Belongs to the peptidase S54 family.</text>
</comment>
<dbReference type="GO" id="GO:0004252">
    <property type="term" value="F:serine-type endopeptidase activity"/>
    <property type="evidence" value="ECO:0007669"/>
    <property type="project" value="InterPro"/>
</dbReference>